<keyword evidence="2" id="KW-0472">Membrane</keyword>
<feature type="region of interest" description="Disordered" evidence="1">
    <location>
        <begin position="51"/>
        <end position="90"/>
    </location>
</feature>
<keyword evidence="2" id="KW-0812">Transmembrane</keyword>
<name>A0AAD6UVT5_9AGAR</name>
<comment type="caution">
    <text evidence="3">The sequence shown here is derived from an EMBL/GenBank/DDBJ whole genome shotgun (WGS) entry which is preliminary data.</text>
</comment>
<keyword evidence="2" id="KW-1133">Transmembrane helix</keyword>
<evidence type="ECO:0000313" key="4">
    <source>
        <dbReference type="Proteomes" id="UP001219525"/>
    </source>
</evidence>
<feature type="compositionally biased region" description="Polar residues" evidence="1">
    <location>
        <begin position="71"/>
        <end position="87"/>
    </location>
</feature>
<sequence length="175" mass="18742">MPKPVLRQALEANASRSYAIPNLIELLHILRAKDDLVVGRKVFNALHLHTDTRHAPTPTKRKAQRKKATHTDSTNNLRQRQSANHQNGEVGAHVERRVACVSGLPRFFPSATIKPPWAIVASAQTSGPATGTCGDGERMGAGTTFFPGLGAVFFAFDLGCGFGAALGYFAGLRGP</sequence>
<evidence type="ECO:0000313" key="3">
    <source>
        <dbReference type="EMBL" id="KAJ7196224.1"/>
    </source>
</evidence>
<dbReference type="EMBL" id="JARJCW010000085">
    <property type="protein sequence ID" value="KAJ7196224.1"/>
    <property type="molecule type" value="Genomic_DNA"/>
</dbReference>
<gene>
    <name evidence="3" type="ORF">GGX14DRAFT_403425</name>
</gene>
<keyword evidence="4" id="KW-1185">Reference proteome</keyword>
<organism evidence="3 4">
    <name type="scientific">Mycena pura</name>
    <dbReference type="NCBI Taxonomy" id="153505"/>
    <lineage>
        <taxon>Eukaryota</taxon>
        <taxon>Fungi</taxon>
        <taxon>Dikarya</taxon>
        <taxon>Basidiomycota</taxon>
        <taxon>Agaricomycotina</taxon>
        <taxon>Agaricomycetes</taxon>
        <taxon>Agaricomycetidae</taxon>
        <taxon>Agaricales</taxon>
        <taxon>Marasmiineae</taxon>
        <taxon>Mycenaceae</taxon>
        <taxon>Mycena</taxon>
    </lineage>
</organism>
<proteinExistence type="predicted"/>
<reference evidence="3" key="1">
    <citation type="submission" date="2023-03" db="EMBL/GenBank/DDBJ databases">
        <title>Massive genome expansion in bonnet fungi (Mycena s.s.) driven by repeated elements and novel gene families across ecological guilds.</title>
        <authorList>
            <consortium name="Lawrence Berkeley National Laboratory"/>
            <person name="Harder C.B."/>
            <person name="Miyauchi S."/>
            <person name="Viragh M."/>
            <person name="Kuo A."/>
            <person name="Thoen E."/>
            <person name="Andreopoulos B."/>
            <person name="Lu D."/>
            <person name="Skrede I."/>
            <person name="Drula E."/>
            <person name="Henrissat B."/>
            <person name="Morin E."/>
            <person name="Kohler A."/>
            <person name="Barry K."/>
            <person name="LaButti K."/>
            <person name="Morin E."/>
            <person name="Salamov A."/>
            <person name="Lipzen A."/>
            <person name="Mereny Z."/>
            <person name="Hegedus B."/>
            <person name="Baldrian P."/>
            <person name="Stursova M."/>
            <person name="Weitz H."/>
            <person name="Taylor A."/>
            <person name="Grigoriev I.V."/>
            <person name="Nagy L.G."/>
            <person name="Martin F."/>
            <person name="Kauserud H."/>
        </authorList>
    </citation>
    <scope>NUCLEOTIDE SEQUENCE</scope>
    <source>
        <strain evidence="3">9144</strain>
    </source>
</reference>
<feature type="compositionally biased region" description="Basic residues" evidence="1">
    <location>
        <begin position="59"/>
        <end position="68"/>
    </location>
</feature>
<accession>A0AAD6UVT5</accession>
<dbReference type="AlphaFoldDB" id="A0AAD6UVT5"/>
<protein>
    <submittedName>
        <fullName evidence="3">Uncharacterized protein</fullName>
    </submittedName>
</protein>
<evidence type="ECO:0000256" key="1">
    <source>
        <dbReference type="SAM" id="MobiDB-lite"/>
    </source>
</evidence>
<dbReference type="Proteomes" id="UP001219525">
    <property type="component" value="Unassembled WGS sequence"/>
</dbReference>
<feature type="transmembrane region" description="Helical" evidence="2">
    <location>
        <begin position="148"/>
        <end position="170"/>
    </location>
</feature>
<evidence type="ECO:0000256" key="2">
    <source>
        <dbReference type="SAM" id="Phobius"/>
    </source>
</evidence>